<evidence type="ECO:0000313" key="6">
    <source>
        <dbReference type="Proteomes" id="UP000444960"/>
    </source>
</evidence>
<evidence type="ECO:0000256" key="3">
    <source>
        <dbReference type="SAM" id="MobiDB-lite"/>
    </source>
</evidence>
<feature type="domain" description="Resuscitation-promoting factor core lysozyme-like" evidence="4">
    <location>
        <begin position="43"/>
        <end position="119"/>
    </location>
</feature>
<evidence type="ECO:0000256" key="2">
    <source>
        <dbReference type="ARBA" id="ARBA00022801"/>
    </source>
</evidence>
<dbReference type="AlphaFoldDB" id="A0A7I9V7N3"/>
<gene>
    <name evidence="5" type="ORF">nbrc107696_15470</name>
</gene>
<dbReference type="CDD" id="cd13925">
    <property type="entry name" value="RPF"/>
    <property type="match status" value="1"/>
</dbReference>
<proteinExistence type="inferred from homology"/>
<dbReference type="InterPro" id="IPR023346">
    <property type="entry name" value="Lysozyme-like_dom_sf"/>
</dbReference>
<dbReference type="OrthoDB" id="1404170at2"/>
<dbReference type="Proteomes" id="UP000444960">
    <property type="component" value="Unassembled WGS sequence"/>
</dbReference>
<dbReference type="Gene3D" id="1.10.530.10">
    <property type="match status" value="1"/>
</dbReference>
<comment type="similarity">
    <text evidence="1">Belongs to the transglycosylase family. Rpf subfamily.</text>
</comment>
<keyword evidence="6" id="KW-1185">Reference proteome</keyword>
<protein>
    <recommendedName>
        <fullName evidence="4">Resuscitation-promoting factor core lysozyme-like domain-containing protein</fullName>
    </recommendedName>
</protein>
<evidence type="ECO:0000256" key="1">
    <source>
        <dbReference type="ARBA" id="ARBA00010830"/>
    </source>
</evidence>
<dbReference type="EMBL" id="BJOV01000003">
    <property type="protein sequence ID" value="GEE01101.1"/>
    <property type="molecule type" value="Genomic_DNA"/>
</dbReference>
<organism evidence="5 6">
    <name type="scientific">Gordonia spumicola</name>
    <dbReference type="NCBI Taxonomy" id="589161"/>
    <lineage>
        <taxon>Bacteria</taxon>
        <taxon>Bacillati</taxon>
        <taxon>Actinomycetota</taxon>
        <taxon>Actinomycetes</taxon>
        <taxon>Mycobacteriales</taxon>
        <taxon>Gordoniaceae</taxon>
        <taxon>Gordonia</taxon>
    </lineage>
</organism>
<dbReference type="InterPro" id="IPR010618">
    <property type="entry name" value="RPF"/>
</dbReference>
<evidence type="ECO:0000313" key="5">
    <source>
        <dbReference type="EMBL" id="GEE01101.1"/>
    </source>
</evidence>
<name>A0A7I9V7N3_9ACTN</name>
<sequence>MSGRHSKQTTSNTKTFAKIAVTAGVLGGIGGGAALLGAGNASAATDAEWNQVAQCESGGNWAINTGNGYHGGLQFSPSTWAANGGTQYAPTADQATREQQIAIGERVLATQGKGAWPVCGTVLSGPSQRDVPASPKAAAPKADENKGSENKKFDLSKTENAKSSDDAKAQVDNEIKDSNVSPEVRKAWDAAKASGYDLTPDQVKLFNQNKGLLKF</sequence>
<feature type="compositionally biased region" description="Basic and acidic residues" evidence="3">
    <location>
        <begin position="141"/>
        <end position="184"/>
    </location>
</feature>
<dbReference type="GO" id="GO:0016787">
    <property type="term" value="F:hydrolase activity"/>
    <property type="evidence" value="ECO:0007669"/>
    <property type="project" value="UniProtKB-KW"/>
</dbReference>
<reference evidence="6" key="1">
    <citation type="submission" date="2019-06" db="EMBL/GenBank/DDBJ databases">
        <title>Gordonia isolated from sludge of a wastewater treatment plant.</title>
        <authorList>
            <person name="Tamura T."/>
            <person name="Aoyama K."/>
            <person name="Kang Y."/>
            <person name="Saito S."/>
            <person name="Akiyama N."/>
            <person name="Yazawa K."/>
            <person name="Gonoi T."/>
            <person name="Mikami Y."/>
        </authorList>
    </citation>
    <scope>NUCLEOTIDE SEQUENCE [LARGE SCALE GENOMIC DNA]</scope>
    <source>
        <strain evidence="6">NBRC 107696</strain>
    </source>
</reference>
<dbReference type="RefSeq" id="WP_161894940.1">
    <property type="nucleotide sequence ID" value="NZ_BJOV01000003.1"/>
</dbReference>
<dbReference type="SUPFAM" id="SSF53955">
    <property type="entry name" value="Lysozyme-like"/>
    <property type="match status" value="1"/>
</dbReference>
<accession>A0A7I9V7N3</accession>
<dbReference type="Pfam" id="PF06737">
    <property type="entry name" value="Transglycosylas"/>
    <property type="match status" value="1"/>
</dbReference>
<evidence type="ECO:0000259" key="4">
    <source>
        <dbReference type="Pfam" id="PF06737"/>
    </source>
</evidence>
<feature type="region of interest" description="Disordered" evidence="3">
    <location>
        <begin position="123"/>
        <end position="184"/>
    </location>
</feature>
<keyword evidence="2" id="KW-0378">Hydrolase</keyword>
<comment type="caution">
    <text evidence="5">The sequence shown here is derived from an EMBL/GenBank/DDBJ whole genome shotgun (WGS) entry which is preliminary data.</text>
</comment>